<dbReference type="SUPFAM" id="SSF51695">
    <property type="entry name" value="PLC-like phosphodiesterases"/>
    <property type="match status" value="1"/>
</dbReference>
<dbReference type="PANTHER" id="PTHR43805:SF1">
    <property type="entry name" value="GP-PDE DOMAIN-CONTAINING PROTEIN"/>
    <property type="match status" value="1"/>
</dbReference>
<evidence type="ECO:0000313" key="3">
    <source>
        <dbReference type="Proteomes" id="UP000078454"/>
    </source>
</evidence>
<dbReference type="AlphaFoldDB" id="A0A198A5Q4"/>
<gene>
    <name evidence="2" type="ORF">A8708_20430</name>
</gene>
<dbReference type="OrthoDB" id="384721at2"/>
<protein>
    <submittedName>
        <fullName evidence="2">Glycerophosphodiester phosphodiesterase</fullName>
    </submittedName>
</protein>
<evidence type="ECO:0000313" key="2">
    <source>
        <dbReference type="EMBL" id="OAS16386.1"/>
    </source>
</evidence>
<dbReference type="InterPro" id="IPR030395">
    <property type="entry name" value="GP_PDE_dom"/>
</dbReference>
<proteinExistence type="predicted"/>
<dbReference type="STRING" id="1850517.A8708_20430"/>
<feature type="domain" description="GP-PDE" evidence="1">
    <location>
        <begin position="59"/>
        <end position="325"/>
    </location>
</feature>
<dbReference type="PROSITE" id="PS51704">
    <property type="entry name" value="GP_PDE"/>
    <property type="match status" value="1"/>
</dbReference>
<dbReference type="PANTHER" id="PTHR43805">
    <property type="entry name" value="GLYCEROPHOSPHORYL DIESTER PHOSPHODIESTERASE"/>
    <property type="match status" value="1"/>
</dbReference>
<comment type="caution">
    <text evidence="2">The sequence shown here is derived from an EMBL/GenBank/DDBJ whole genome shotgun (WGS) entry which is preliminary data.</text>
</comment>
<organism evidence="2 3">
    <name type="scientific">Paenibacillus oryzisoli</name>
    <dbReference type="NCBI Taxonomy" id="1850517"/>
    <lineage>
        <taxon>Bacteria</taxon>
        <taxon>Bacillati</taxon>
        <taxon>Bacillota</taxon>
        <taxon>Bacilli</taxon>
        <taxon>Bacillales</taxon>
        <taxon>Paenibacillaceae</taxon>
        <taxon>Paenibacillus</taxon>
    </lineage>
</organism>
<dbReference type="GO" id="GO:0006629">
    <property type="term" value="P:lipid metabolic process"/>
    <property type="evidence" value="ECO:0007669"/>
    <property type="project" value="InterPro"/>
</dbReference>
<dbReference type="Gene3D" id="3.20.20.190">
    <property type="entry name" value="Phosphatidylinositol (PI) phosphodiesterase"/>
    <property type="match status" value="1"/>
</dbReference>
<dbReference type="GO" id="GO:0008081">
    <property type="term" value="F:phosphoric diester hydrolase activity"/>
    <property type="evidence" value="ECO:0007669"/>
    <property type="project" value="InterPro"/>
</dbReference>
<evidence type="ECO:0000259" key="1">
    <source>
        <dbReference type="PROSITE" id="PS51704"/>
    </source>
</evidence>
<accession>A0A198A5Q4</accession>
<sequence>MKRLRKLFRSKLVWAVLILIGFIYVNNTSLLAKERSGPPFLMAHRGLAQTFHTENLKNDTCTAERIYEPEHPYLENTIPSMQAAFDAGADEVELDIHITKDDQFAVFHDWTLDCRTNVTGQSKDYTMAELKKADIGYGYTADNGKSYPFRGKGIGLMPSLQEVFTQFSDKMLLIHIKTNDRHEGNVLGDMLAKLSPERRSQLTIYGGDLPLSMVKDKLPDMRVISVDAMKSCLLPYLAYGWTGMIPGSCEHIQIHIPEKLAPLLWGWPNKFLNRMDHVDTRVIVVGGNGTEFSTGFDTREDLERLPDSFSGGIWTNRIDRIAPIYK</sequence>
<dbReference type="RefSeq" id="WP_068667401.1">
    <property type="nucleotide sequence ID" value="NZ_LYPB01000076.1"/>
</dbReference>
<keyword evidence="3" id="KW-1185">Reference proteome</keyword>
<reference evidence="2 3" key="1">
    <citation type="submission" date="2016-05" db="EMBL/GenBank/DDBJ databases">
        <title>Paenibacillus sp. 1ZS3-15 nov., isolated from the rhizosphere soil.</title>
        <authorList>
            <person name="Zhang X.X."/>
            <person name="Zhang J."/>
        </authorList>
    </citation>
    <scope>NUCLEOTIDE SEQUENCE [LARGE SCALE GENOMIC DNA]</scope>
    <source>
        <strain evidence="2 3">1ZS3-15</strain>
    </source>
</reference>
<dbReference type="EMBL" id="LYPB01000076">
    <property type="protein sequence ID" value="OAS16386.1"/>
    <property type="molecule type" value="Genomic_DNA"/>
</dbReference>
<dbReference type="Proteomes" id="UP000078454">
    <property type="component" value="Unassembled WGS sequence"/>
</dbReference>
<dbReference type="InterPro" id="IPR017946">
    <property type="entry name" value="PLC-like_Pdiesterase_TIM-brl"/>
</dbReference>
<name>A0A198A5Q4_9BACL</name>
<dbReference type="Pfam" id="PF03009">
    <property type="entry name" value="GDPD"/>
    <property type="match status" value="1"/>
</dbReference>
<dbReference type="CDD" id="cd08613">
    <property type="entry name" value="GDPD_GDE4_like_1"/>
    <property type="match status" value="1"/>
</dbReference>